<evidence type="ECO:0000313" key="3">
    <source>
        <dbReference type="Proteomes" id="UP001501243"/>
    </source>
</evidence>
<keyword evidence="1" id="KW-0812">Transmembrane</keyword>
<accession>A0ABP8PXK4</accession>
<sequence length="110" mass="11908">MRTYKSIERPAQVLGINLQDLGLLVGLFIGSVLLLGFLGMAVKIPRLVYLLVVGAQLALLLGLRQLSKKQAPGFLVAWLSYTFLQPRRLAVGPLPSLSFPSSPAAHDQKA</sequence>
<keyword evidence="3" id="KW-1185">Reference proteome</keyword>
<evidence type="ECO:0000256" key="1">
    <source>
        <dbReference type="SAM" id="Phobius"/>
    </source>
</evidence>
<comment type="caution">
    <text evidence="2">The sequence shown here is derived from an EMBL/GenBank/DDBJ whole genome shotgun (WGS) entry which is preliminary data.</text>
</comment>
<organism evidence="2 3">
    <name type="scientific">Hymenobacter ginsengisoli</name>
    <dbReference type="NCBI Taxonomy" id="1051626"/>
    <lineage>
        <taxon>Bacteria</taxon>
        <taxon>Pseudomonadati</taxon>
        <taxon>Bacteroidota</taxon>
        <taxon>Cytophagia</taxon>
        <taxon>Cytophagales</taxon>
        <taxon>Hymenobacteraceae</taxon>
        <taxon>Hymenobacter</taxon>
    </lineage>
</organism>
<dbReference type="EMBL" id="BAABGQ010000002">
    <property type="protein sequence ID" value="GAA4493037.1"/>
    <property type="molecule type" value="Genomic_DNA"/>
</dbReference>
<evidence type="ECO:0000313" key="2">
    <source>
        <dbReference type="EMBL" id="GAA4493037.1"/>
    </source>
</evidence>
<keyword evidence="1" id="KW-0472">Membrane</keyword>
<feature type="transmembrane region" description="Helical" evidence="1">
    <location>
        <begin position="47"/>
        <end position="63"/>
    </location>
</feature>
<feature type="transmembrane region" description="Helical" evidence="1">
    <location>
        <begin position="21"/>
        <end position="41"/>
    </location>
</feature>
<dbReference type="Proteomes" id="UP001501243">
    <property type="component" value="Unassembled WGS sequence"/>
</dbReference>
<evidence type="ECO:0008006" key="4">
    <source>
        <dbReference type="Google" id="ProtNLM"/>
    </source>
</evidence>
<name>A0ABP8PXK4_9BACT</name>
<protein>
    <recommendedName>
        <fullName evidence="4">PrgI family protein</fullName>
    </recommendedName>
</protein>
<gene>
    <name evidence="2" type="ORF">GCM10023172_01050</name>
</gene>
<dbReference type="RefSeq" id="WP_208133338.1">
    <property type="nucleotide sequence ID" value="NZ_BAABGQ010000002.1"/>
</dbReference>
<proteinExistence type="predicted"/>
<keyword evidence="1" id="KW-1133">Transmembrane helix</keyword>
<reference evidence="3" key="1">
    <citation type="journal article" date="2019" name="Int. J. Syst. Evol. Microbiol.">
        <title>The Global Catalogue of Microorganisms (GCM) 10K type strain sequencing project: providing services to taxonomists for standard genome sequencing and annotation.</title>
        <authorList>
            <consortium name="The Broad Institute Genomics Platform"/>
            <consortium name="The Broad Institute Genome Sequencing Center for Infectious Disease"/>
            <person name="Wu L."/>
            <person name="Ma J."/>
        </authorList>
    </citation>
    <scope>NUCLEOTIDE SEQUENCE [LARGE SCALE GENOMIC DNA]</scope>
    <source>
        <strain evidence="3">JCM 17841</strain>
    </source>
</reference>